<evidence type="ECO:0000313" key="3">
    <source>
        <dbReference type="Proteomes" id="UP000266673"/>
    </source>
</evidence>
<sequence>MKNFIFTSILFALLLTVNAAPFQLNKRAITFGPCHLGIPTDLIDVKIGTDPPKSGKDESFDVSGNLTKDDITKGKTILQIQYGDENGFLIGDSYLQNFIDTIKAGTPFKISASNVTTPKLPDSYLLGVVVADPTDDPSTFNVFGCALASV</sequence>
<comment type="caution">
    <text evidence="2">The sequence shown here is derived from an EMBL/GenBank/DDBJ whole genome shotgun (WGS) entry which is preliminary data.</text>
</comment>
<dbReference type="AlphaFoldDB" id="A0A397VCK8"/>
<dbReference type="OrthoDB" id="2306198at2759"/>
<dbReference type="EMBL" id="QKWP01000498">
    <property type="protein sequence ID" value="RIB19057.1"/>
    <property type="molecule type" value="Genomic_DNA"/>
</dbReference>
<feature type="chain" id="PRO_5017271910" description="MD-2-related lipid-recognition domain-containing protein" evidence="1">
    <location>
        <begin position="20"/>
        <end position="150"/>
    </location>
</feature>
<reference evidence="2 3" key="1">
    <citation type="submission" date="2018-06" db="EMBL/GenBank/DDBJ databases">
        <title>Comparative genomics reveals the genomic features of Rhizophagus irregularis, R. cerebriforme, R. diaphanum and Gigaspora rosea, and their symbiotic lifestyle signature.</title>
        <authorList>
            <person name="Morin E."/>
            <person name="San Clemente H."/>
            <person name="Chen E.C.H."/>
            <person name="De La Providencia I."/>
            <person name="Hainaut M."/>
            <person name="Kuo A."/>
            <person name="Kohler A."/>
            <person name="Murat C."/>
            <person name="Tang N."/>
            <person name="Roy S."/>
            <person name="Loubradou J."/>
            <person name="Henrissat B."/>
            <person name="Grigoriev I.V."/>
            <person name="Corradi N."/>
            <person name="Roux C."/>
            <person name="Martin F.M."/>
        </authorList>
    </citation>
    <scope>NUCLEOTIDE SEQUENCE [LARGE SCALE GENOMIC DNA]</scope>
    <source>
        <strain evidence="2 3">DAOM 194757</strain>
    </source>
</reference>
<keyword evidence="1" id="KW-0732">Signal</keyword>
<evidence type="ECO:0000313" key="2">
    <source>
        <dbReference type="EMBL" id="RIB19057.1"/>
    </source>
</evidence>
<feature type="signal peptide" evidence="1">
    <location>
        <begin position="1"/>
        <end position="19"/>
    </location>
</feature>
<protein>
    <recommendedName>
        <fullName evidence="4">MD-2-related lipid-recognition domain-containing protein</fullName>
    </recommendedName>
</protein>
<proteinExistence type="predicted"/>
<organism evidence="2 3">
    <name type="scientific">Gigaspora rosea</name>
    <dbReference type="NCBI Taxonomy" id="44941"/>
    <lineage>
        <taxon>Eukaryota</taxon>
        <taxon>Fungi</taxon>
        <taxon>Fungi incertae sedis</taxon>
        <taxon>Mucoromycota</taxon>
        <taxon>Glomeromycotina</taxon>
        <taxon>Glomeromycetes</taxon>
        <taxon>Diversisporales</taxon>
        <taxon>Gigasporaceae</taxon>
        <taxon>Gigaspora</taxon>
    </lineage>
</organism>
<evidence type="ECO:0000256" key="1">
    <source>
        <dbReference type="SAM" id="SignalP"/>
    </source>
</evidence>
<keyword evidence="3" id="KW-1185">Reference proteome</keyword>
<dbReference type="Proteomes" id="UP000266673">
    <property type="component" value="Unassembled WGS sequence"/>
</dbReference>
<evidence type="ECO:0008006" key="4">
    <source>
        <dbReference type="Google" id="ProtNLM"/>
    </source>
</evidence>
<name>A0A397VCK8_9GLOM</name>
<accession>A0A397VCK8</accession>
<gene>
    <name evidence="2" type="ORF">C2G38_2182850</name>
</gene>